<dbReference type="SUPFAM" id="SSF56059">
    <property type="entry name" value="Glutathione synthetase ATP-binding domain-like"/>
    <property type="match status" value="1"/>
</dbReference>
<dbReference type="Pfam" id="PF02843">
    <property type="entry name" value="GARS_C"/>
    <property type="match status" value="1"/>
</dbReference>
<sequence>MNILIVGSGAREHAIGYKIHIDNPDDKLYFAPGNAGCSMIGECVDILATDKGKIVDFAKNNKIDFVVIGPEDPLCEELADALESEHIKVFGVKKESARLEESKAYAKEFMNQHNMPTAKYKKCTTKEEAVAYARELRTNNPSKTVVLKADGLCQGKGVVIAENDTMIESYCSDIFDKKIFGETSLVVEEYLDGFEISQLCFVDNHTIVAMPTVKDHKKIYEGEKGDNTGGMGTYSPNLQGDAYYSEIEEKIMKPFMEGLKKENLDFRGVIFFGLMVTTDGVKVLEFNTRFGDPETQSIMLRLDTNLMDIFVAVSENKLNEVKPVFNDKKVITTVMASNGYPKKYEKGAVIEGLDKVDEDVTVFHAGTSYKDGKIVTNGGRVLSISTAQDDFETAYDKVYDTISKITFDGAVYRKDISPLVKRVYVAKKDNYDIESEPLKKELEESLKITIPRLKIYQRYDIQNLTDEEIRRISRTILSESPVDDIYLFDDALQLEKRLGQSIVVKYHRGQFDQREQGLIEAVAVAIEKDDVLARSEKVYFFEGDFSESEWKQIESLLINPVDQQKGKLLGIPTTLEDQFETEINNEIYEGFIEYTESQLKEFFHEKSLAMSFEDLLCIYHYFKEEKRNPSHTELDMLDTYWSDHCRHTTFQTILEDVHFPQVKNKLDELVQQAYEDYLNTRTELNRTKPVTLMDLATIVARYMRANGSLEDLEVSEEINACSIKVKVRVGNELEDYLLMFKNETHNHPTEIEPFGGAATCLGGAIRDPLSGRAYVYQAMRVTGSADPRESLEETLPGKLPQRKITQGAAKGYSSYGNQIGLTTGLVDEIYHEGYKAKRMEVGAVIAAAPAENVKREEPVKGDVILLLGGKTGRDGVGGATGSSKVHTADSITTSSAEVQKGNAPTERKIQRLFRNPDAAKMIKKCNDFGAGGVSVAIGELADSLEIHLENVPLKYLGLTPREIAISESQERMAVVLDAREVDRFMNLCYQENLEVTKVAEVTDTGRLIMKYNDMVIVDLSREFLNSAGASRRQSIKVESVQEQDFFKPELPEGSLQEQLEQAMSDLNRCSKKTLVERFDSSIGKNTVLSPLGGEFQITPSQAMVAKIPSLKGNVSTVSIMSYGFDPYLSEKSTFLGAYYAVVESLCKIAAVGANALLSRLSFQEYFEKLGEEDTKWAKPFMALLGAYKITKELNIPPIGGKDSMSGTFHHLSVPPTLISFAVATEDIEQIISTELKGNAKLGLLVTDRTEEGVLDIDSFKRNLETLRNGIKDKNIISCNAITHKGSLPLLLEMAMGNNIGIDVSYDESLFYEKLFGSFVIEYKDEIDGVENIGISSITNSDWIVNGEKLKKEKISYAYRNTLEKVFSPEIPTDDSVKLSDIKPTEKSVRKSTKPVDVPKVIIPVFPGTNCEYDSANAFEQVGAKAEIFILNNLSIEDMKKSIDELARKISESQILFIPGGFSLGDEPDGSGKFIASVIRNPKIAEAINHLLTENDGLILGICNGFQALIKTGLLPHGKICDVEETSPTLTYNNIGRHIARMVDTKVVSMTSPWLSHVDEKQIYRIPISHGEGRFICTEEMLNSLKENGQIAFAYLDNPNGSVANIEGITSPDGKILGKMAHSERVENDLYKNIPNMEKQQLFRSGVEYFLK</sequence>
<proteinExistence type="inferred from homology"/>
<evidence type="ECO:0000313" key="15">
    <source>
        <dbReference type="EMBL" id="EFE28577.1"/>
    </source>
</evidence>
<dbReference type="Pfam" id="PF02769">
    <property type="entry name" value="AIRS_C"/>
    <property type="match status" value="1"/>
</dbReference>
<keyword evidence="5 11" id="KW-0436">Ligase</keyword>
<dbReference type="STRING" id="546269.HMPREF0389_00494"/>
<comment type="pathway">
    <text evidence="3 11">Purine metabolism; IMP biosynthesis via de novo pathway; N(1)-(5-phospho-D-ribosyl)glycinamide from 5-phospho-alpha-D-ribose 1-diphosphate: step 2/2.</text>
</comment>
<evidence type="ECO:0000256" key="4">
    <source>
        <dbReference type="ARBA" id="ARBA00013255"/>
    </source>
</evidence>
<reference evidence="16" key="1">
    <citation type="submission" date="2010-12" db="EMBL/GenBank/DDBJ databases">
        <title>The genome sequence of Filifactor alocis strain ATCC 35896.</title>
        <authorList>
            <consortium name="The Broad Institute Genome Sequencing Platform"/>
            <person name="Ward D."/>
            <person name="Earl A."/>
            <person name="Feldgarden M."/>
            <person name="Young S.K."/>
            <person name="Gargeya S."/>
            <person name="Zeng Q."/>
            <person name="Alvarado L."/>
            <person name="Berlin A."/>
            <person name="Bochicchio J."/>
            <person name="Chapman S.B."/>
            <person name="Chen Z."/>
            <person name="Freedman E."/>
            <person name="Gellesch M."/>
            <person name="Goldberg J."/>
            <person name="Griggs A."/>
            <person name="Gujja S."/>
            <person name="Heilman E."/>
            <person name="Heiman D."/>
            <person name="Howarth C."/>
            <person name="Mehta T."/>
            <person name="Neiman D."/>
            <person name="Pearson M."/>
            <person name="Roberts A."/>
            <person name="Saif S."/>
            <person name="Shea T."/>
            <person name="Shenoy N."/>
            <person name="Sisk P."/>
            <person name="Stolte C."/>
            <person name="Sykes S."/>
            <person name="White J."/>
            <person name="Yandava C."/>
            <person name="Izard J."/>
            <person name="Blanton J.M."/>
            <person name="Baranova O.V."/>
            <person name="Tanner A.C."/>
            <person name="Dewhirst F.E."/>
            <person name="Haas B."/>
            <person name="Nusbaum C."/>
            <person name="Birren B."/>
        </authorList>
    </citation>
    <scope>NUCLEOTIDE SEQUENCE [LARGE SCALE GENOMIC DNA]</scope>
    <source>
        <strain evidence="16">ATCC 35896 / D40 B5</strain>
    </source>
</reference>
<dbReference type="InterPro" id="IPR020562">
    <property type="entry name" value="PRibGlycinamide_synth_N"/>
</dbReference>
<keyword evidence="9 12" id="KW-0067">ATP-binding</keyword>
<dbReference type="Proteomes" id="UP000007468">
    <property type="component" value="Chromosome"/>
</dbReference>
<dbReference type="Pfam" id="PF13507">
    <property type="entry name" value="GATase_5"/>
    <property type="match status" value="1"/>
</dbReference>
<dbReference type="Gene3D" id="3.90.650.10">
    <property type="entry name" value="PurM-like C-terminal domain"/>
    <property type="match status" value="1"/>
</dbReference>
<dbReference type="SMART" id="SM01211">
    <property type="entry name" value="GATase_5"/>
    <property type="match status" value="1"/>
</dbReference>
<dbReference type="FunFam" id="3.90.600.10:FF:000001">
    <property type="entry name" value="Trifunctional purine biosynthetic protein adenosine-3"/>
    <property type="match status" value="1"/>
</dbReference>
<dbReference type="PANTHER" id="PTHR10099:SF1">
    <property type="entry name" value="PHOSPHORIBOSYLFORMYLGLYCINAMIDINE SYNTHASE"/>
    <property type="match status" value="1"/>
</dbReference>
<feature type="compositionally biased region" description="Polar residues" evidence="13">
    <location>
        <begin position="881"/>
        <end position="897"/>
    </location>
</feature>
<evidence type="ECO:0000256" key="1">
    <source>
        <dbReference type="ARBA" id="ARBA00001936"/>
    </source>
</evidence>
<dbReference type="CDD" id="cd02203">
    <property type="entry name" value="PurL_repeat1"/>
    <property type="match status" value="1"/>
</dbReference>
<dbReference type="OrthoDB" id="9804441at2"/>
<dbReference type="InterPro" id="IPR029062">
    <property type="entry name" value="Class_I_gatase-like"/>
</dbReference>
<dbReference type="eggNOG" id="COG0047">
    <property type="taxonomic scope" value="Bacteria"/>
</dbReference>
<evidence type="ECO:0000256" key="3">
    <source>
        <dbReference type="ARBA" id="ARBA00005174"/>
    </source>
</evidence>
<keyword evidence="6" id="KW-0479">Metal-binding</keyword>
<evidence type="ECO:0000256" key="5">
    <source>
        <dbReference type="ARBA" id="ARBA00022598"/>
    </source>
</evidence>
<dbReference type="InterPro" id="IPR010918">
    <property type="entry name" value="PurM-like_C_dom"/>
</dbReference>
<evidence type="ECO:0000256" key="8">
    <source>
        <dbReference type="ARBA" id="ARBA00022755"/>
    </source>
</evidence>
<dbReference type="Pfam" id="PF01071">
    <property type="entry name" value="GARS_A"/>
    <property type="match status" value="1"/>
</dbReference>
<dbReference type="InterPro" id="IPR010141">
    <property type="entry name" value="FGAM_synthase"/>
</dbReference>
<dbReference type="RefSeq" id="WP_014261818.1">
    <property type="nucleotide sequence ID" value="NC_016630.1"/>
</dbReference>
<dbReference type="InterPro" id="IPR013815">
    <property type="entry name" value="ATP_grasp_subdomain_1"/>
</dbReference>
<dbReference type="NCBIfam" id="TIGR00877">
    <property type="entry name" value="purD"/>
    <property type="match status" value="1"/>
</dbReference>
<dbReference type="eggNOG" id="COG0151">
    <property type="taxonomic scope" value="Bacteria"/>
</dbReference>
<dbReference type="InterPro" id="IPR000115">
    <property type="entry name" value="PRibGlycinamide_synth"/>
</dbReference>
<dbReference type="KEGG" id="faa:HMPREF0389_00494"/>
<comment type="cofactor">
    <cofactor evidence="1">
        <name>Mn(2+)</name>
        <dbReference type="ChEBI" id="CHEBI:29035"/>
    </cofactor>
</comment>
<dbReference type="InterPro" id="IPR036676">
    <property type="entry name" value="PurM-like_C_sf"/>
</dbReference>
<dbReference type="GO" id="GO:0009113">
    <property type="term" value="P:purine nucleobase biosynthetic process"/>
    <property type="evidence" value="ECO:0007669"/>
    <property type="project" value="InterPro"/>
</dbReference>
<dbReference type="GO" id="GO:0004642">
    <property type="term" value="F:phosphoribosylformylglycinamidine synthase activity"/>
    <property type="evidence" value="ECO:0007669"/>
    <property type="project" value="TreeGrafter"/>
</dbReference>
<dbReference type="PROSITE" id="PS51273">
    <property type="entry name" value="GATASE_TYPE_1"/>
    <property type="match status" value="1"/>
</dbReference>
<keyword evidence="10" id="KW-0460">Magnesium</keyword>
<dbReference type="PROSITE" id="PS50975">
    <property type="entry name" value="ATP_GRASP"/>
    <property type="match status" value="1"/>
</dbReference>
<dbReference type="GO" id="GO:0004637">
    <property type="term" value="F:phosphoribosylamine-glycine ligase activity"/>
    <property type="evidence" value="ECO:0007669"/>
    <property type="project" value="UniProtKB-UniRule"/>
</dbReference>
<evidence type="ECO:0000256" key="13">
    <source>
        <dbReference type="SAM" id="MobiDB-lite"/>
    </source>
</evidence>
<evidence type="ECO:0000313" key="16">
    <source>
        <dbReference type="Proteomes" id="UP000007468"/>
    </source>
</evidence>
<dbReference type="Pfam" id="PF02844">
    <property type="entry name" value="GARS_N"/>
    <property type="match status" value="1"/>
</dbReference>
<dbReference type="Gene3D" id="3.40.50.20">
    <property type="match status" value="1"/>
</dbReference>
<dbReference type="SMART" id="SM01210">
    <property type="entry name" value="GARS_C"/>
    <property type="match status" value="1"/>
</dbReference>
<dbReference type="InterPro" id="IPR037123">
    <property type="entry name" value="PRibGlycinamide_synth_C_sf"/>
</dbReference>
<evidence type="ECO:0000256" key="2">
    <source>
        <dbReference type="ARBA" id="ARBA00001946"/>
    </source>
</evidence>
<dbReference type="SUPFAM" id="SSF52440">
    <property type="entry name" value="PreATP-grasp domain"/>
    <property type="match status" value="1"/>
</dbReference>
<feature type="region of interest" description="Disordered" evidence="13">
    <location>
        <begin position="876"/>
        <end position="904"/>
    </location>
</feature>
<dbReference type="GO" id="GO:0006189">
    <property type="term" value="P:'de novo' IMP biosynthetic process"/>
    <property type="evidence" value="ECO:0007669"/>
    <property type="project" value="UniProtKB-UniRule"/>
</dbReference>
<dbReference type="SUPFAM" id="SSF52317">
    <property type="entry name" value="Class I glutamine amidotransferase-like"/>
    <property type="match status" value="1"/>
</dbReference>
<dbReference type="SUPFAM" id="SSF55326">
    <property type="entry name" value="PurM N-terminal domain-like"/>
    <property type="match status" value="2"/>
</dbReference>
<dbReference type="InterPro" id="IPR041609">
    <property type="entry name" value="PurL_linker"/>
</dbReference>
<dbReference type="Gene3D" id="3.40.50.880">
    <property type="match status" value="1"/>
</dbReference>
<evidence type="ECO:0000259" key="14">
    <source>
        <dbReference type="PROSITE" id="PS50975"/>
    </source>
</evidence>
<comment type="catalytic activity">
    <reaction evidence="11">
        <text>5-phospho-beta-D-ribosylamine + glycine + ATP = N(1)-(5-phospho-beta-D-ribosyl)glycinamide + ADP + phosphate + H(+)</text>
        <dbReference type="Rhea" id="RHEA:17453"/>
        <dbReference type="ChEBI" id="CHEBI:15378"/>
        <dbReference type="ChEBI" id="CHEBI:30616"/>
        <dbReference type="ChEBI" id="CHEBI:43474"/>
        <dbReference type="ChEBI" id="CHEBI:57305"/>
        <dbReference type="ChEBI" id="CHEBI:58681"/>
        <dbReference type="ChEBI" id="CHEBI:143788"/>
        <dbReference type="ChEBI" id="CHEBI:456216"/>
        <dbReference type="EC" id="6.3.4.13"/>
    </reaction>
</comment>
<comment type="cofactor">
    <cofactor evidence="2">
        <name>Mg(2+)</name>
        <dbReference type="ChEBI" id="CHEBI:18420"/>
    </cofactor>
</comment>
<evidence type="ECO:0000256" key="12">
    <source>
        <dbReference type="PROSITE-ProRule" id="PRU00409"/>
    </source>
</evidence>
<dbReference type="PANTHER" id="PTHR10099">
    <property type="entry name" value="PHOSPHORIBOSYLFORMYLGLYCINAMIDINE SYNTHASE"/>
    <property type="match status" value="1"/>
</dbReference>
<dbReference type="InterPro" id="IPR020559">
    <property type="entry name" value="PRibGlycinamide_synth_CS"/>
</dbReference>
<evidence type="ECO:0000256" key="9">
    <source>
        <dbReference type="ARBA" id="ARBA00022840"/>
    </source>
</evidence>
<dbReference type="eggNOG" id="COG0046">
    <property type="taxonomic scope" value="Bacteria"/>
</dbReference>
<dbReference type="Gene3D" id="3.30.1330.10">
    <property type="entry name" value="PurM-like, N-terminal domain"/>
    <property type="match status" value="2"/>
</dbReference>
<keyword evidence="16" id="KW-1185">Reference proteome</keyword>
<name>D6GSD6_FILAD</name>
<evidence type="ECO:0000256" key="6">
    <source>
        <dbReference type="ARBA" id="ARBA00022723"/>
    </source>
</evidence>
<dbReference type="Gene3D" id="3.30.1490.20">
    <property type="entry name" value="ATP-grasp fold, A domain"/>
    <property type="match status" value="1"/>
</dbReference>
<dbReference type="NCBIfam" id="TIGR01857">
    <property type="entry name" value="FGAM-synthase"/>
    <property type="match status" value="1"/>
</dbReference>
<dbReference type="EMBL" id="CP002390">
    <property type="protein sequence ID" value="EFE28577.1"/>
    <property type="molecule type" value="Genomic_DNA"/>
</dbReference>
<accession>D6GSD6</accession>
<dbReference type="EC" id="6.3.4.13" evidence="4 11"/>
<dbReference type="SMART" id="SM01209">
    <property type="entry name" value="GARS_A"/>
    <property type="match status" value="1"/>
</dbReference>
<dbReference type="UniPathway" id="UPA00074">
    <property type="reaction ID" value="UER00125"/>
</dbReference>
<keyword evidence="7 12" id="KW-0547">Nucleotide-binding</keyword>
<evidence type="ECO:0000256" key="11">
    <source>
        <dbReference type="HAMAP-Rule" id="MF_00138"/>
    </source>
</evidence>
<dbReference type="InterPro" id="IPR020561">
    <property type="entry name" value="PRibGlycinamid_synth_ATP-grasp"/>
</dbReference>
<dbReference type="Gene3D" id="3.90.600.10">
    <property type="entry name" value="Phosphoribosylglycinamide synthetase, C-terminal domain"/>
    <property type="match status" value="1"/>
</dbReference>
<dbReference type="InterPro" id="IPR016185">
    <property type="entry name" value="PreATP-grasp_dom_sf"/>
</dbReference>
<dbReference type="InterPro" id="IPR036921">
    <property type="entry name" value="PurM-like_N_sf"/>
</dbReference>
<dbReference type="FunFam" id="3.30.1330.10:FF:000013">
    <property type="entry name" value="Phosphoribosylformylglycinamidine synthase"/>
    <property type="match status" value="1"/>
</dbReference>
<dbReference type="Gene3D" id="3.30.470.20">
    <property type="entry name" value="ATP-grasp fold, B domain"/>
    <property type="match status" value="1"/>
</dbReference>
<protein>
    <recommendedName>
        <fullName evidence="4 11">Phosphoribosylamine--glycine ligase</fullName>
        <ecNumber evidence="4 11">6.3.4.13</ecNumber>
    </recommendedName>
    <alternativeName>
        <fullName evidence="11">GARS</fullName>
    </alternativeName>
    <alternativeName>
        <fullName evidence="11">Glycinamide ribonucleotide synthetase</fullName>
    </alternativeName>
    <alternativeName>
        <fullName evidence="11">Phosphoribosylglycinamide synthetase</fullName>
    </alternativeName>
</protein>
<dbReference type="GO" id="GO:0005524">
    <property type="term" value="F:ATP binding"/>
    <property type="evidence" value="ECO:0007669"/>
    <property type="project" value="UniProtKB-UniRule"/>
</dbReference>
<feature type="domain" description="ATP-grasp" evidence="14">
    <location>
        <begin position="107"/>
        <end position="315"/>
    </location>
</feature>
<organism evidence="15 16">
    <name type="scientific">Filifactor alocis (strain ATCC 35896 / CCUG 47790 / D40 B5)</name>
    <name type="common">Fusobacterium alocis</name>
    <dbReference type="NCBI Taxonomy" id="546269"/>
    <lineage>
        <taxon>Bacteria</taxon>
        <taxon>Bacillati</taxon>
        <taxon>Bacillota</taxon>
        <taxon>Clostridia</taxon>
        <taxon>Peptostreptococcales</taxon>
        <taxon>Filifactoraceae</taxon>
        <taxon>Filifactor</taxon>
    </lineage>
</organism>
<keyword evidence="8 11" id="KW-0658">Purine biosynthesis</keyword>
<dbReference type="CDD" id="cd02204">
    <property type="entry name" value="PurL_repeat2"/>
    <property type="match status" value="1"/>
</dbReference>
<dbReference type="SUPFAM" id="SSF56042">
    <property type="entry name" value="PurM C-terminal domain-like"/>
    <property type="match status" value="1"/>
</dbReference>
<gene>
    <name evidence="11" type="primary">purD</name>
    <name evidence="15" type="ordered locus">HMPREF0389_00494</name>
</gene>
<dbReference type="PROSITE" id="PS00184">
    <property type="entry name" value="GARS"/>
    <property type="match status" value="1"/>
</dbReference>
<dbReference type="GO" id="GO:0046872">
    <property type="term" value="F:metal ion binding"/>
    <property type="evidence" value="ECO:0007669"/>
    <property type="project" value="UniProtKB-KW"/>
</dbReference>
<evidence type="ECO:0000256" key="7">
    <source>
        <dbReference type="ARBA" id="ARBA00022741"/>
    </source>
</evidence>
<evidence type="ECO:0000256" key="10">
    <source>
        <dbReference type="ARBA" id="ARBA00022842"/>
    </source>
</evidence>
<dbReference type="HAMAP" id="MF_00138">
    <property type="entry name" value="GARS"/>
    <property type="match status" value="1"/>
</dbReference>
<dbReference type="InterPro" id="IPR011761">
    <property type="entry name" value="ATP-grasp"/>
</dbReference>
<dbReference type="SUPFAM" id="SSF51246">
    <property type="entry name" value="Rudiment single hybrid motif"/>
    <property type="match status" value="1"/>
</dbReference>
<dbReference type="GO" id="GO:0005737">
    <property type="term" value="C:cytoplasm"/>
    <property type="evidence" value="ECO:0007669"/>
    <property type="project" value="TreeGrafter"/>
</dbReference>
<dbReference type="InterPro" id="IPR011054">
    <property type="entry name" value="Rudment_hybrid_motif"/>
</dbReference>
<dbReference type="Pfam" id="PF18072">
    <property type="entry name" value="FGAR-AT_linker"/>
    <property type="match status" value="1"/>
</dbReference>
<dbReference type="InterPro" id="IPR020560">
    <property type="entry name" value="PRibGlycinamide_synth_C-dom"/>
</dbReference>
<dbReference type="PATRIC" id="fig|546269.5.peg.156"/>
<comment type="similarity">
    <text evidence="11">Belongs to the GARS family.</text>
</comment>